<sequence>MAGIWPAYDGGECRPDGAGTEPSGEKPRSTHERQREDAMKGKLAVLAGLGAGYVLGTKAGRERYEQICAGAQRLWRDPRVQEQRDRATTVVKEQAGHVQETLKEKAEERLPHHGTHASEGPGPVPRDGGTAW</sequence>
<comment type="caution">
    <text evidence="2">The sequence shown here is derived from an EMBL/GenBank/DDBJ whole genome shotgun (WGS) entry which is preliminary data.</text>
</comment>
<dbReference type="EMBL" id="JBFPJR010000005">
    <property type="protein sequence ID" value="MEX0426750.1"/>
    <property type="molecule type" value="Genomic_DNA"/>
</dbReference>
<name>A0ABV3SW11_9ACTN</name>
<feature type="compositionally biased region" description="Basic and acidic residues" evidence="1">
    <location>
        <begin position="100"/>
        <end position="111"/>
    </location>
</feature>
<feature type="region of interest" description="Disordered" evidence="1">
    <location>
        <begin position="88"/>
        <end position="132"/>
    </location>
</feature>
<dbReference type="Proteomes" id="UP001556631">
    <property type="component" value="Unassembled WGS sequence"/>
</dbReference>
<reference evidence="2 3" key="1">
    <citation type="submission" date="2024-07" db="EMBL/GenBank/DDBJ databases">
        <authorList>
            <person name="Lee S."/>
            <person name="Kang M."/>
        </authorList>
    </citation>
    <scope>NUCLEOTIDE SEQUENCE [LARGE SCALE GENOMIC DNA]</scope>
    <source>
        <strain evidence="2 3">DS6</strain>
    </source>
</reference>
<feature type="compositionally biased region" description="Basic and acidic residues" evidence="1">
    <location>
        <begin position="23"/>
        <end position="39"/>
    </location>
</feature>
<evidence type="ECO:0000313" key="2">
    <source>
        <dbReference type="EMBL" id="MEX0426750.1"/>
    </source>
</evidence>
<proteinExistence type="predicted"/>
<organism evidence="2 3">
    <name type="scientific">Nocardioides eburneus</name>
    <dbReference type="NCBI Taxonomy" id="3231482"/>
    <lineage>
        <taxon>Bacteria</taxon>
        <taxon>Bacillati</taxon>
        <taxon>Actinomycetota</taxon>
        <taxon>Actinomycetes</taxon>
        <taxon>Propionibacteriales</taxon>
        <taxon>Nocardioidaceae</taxon>
        <taxon>Nocardioides</taxon>
    </lineage>
</organism>
<accession>A0ABV3SW11</accession>
<evidence type="ECO:0008006" key="4">
    <source>
        <dbReference type="Google" id="ProtNLM"/>
    </source>
</evidence>
<gene>
    <name evidence="2" type="ORF">AB3X52_03885</name>
</gene>
<evidence type="ECO:0000256" key="1">
    <source>
        <dbReference type="SAM" id="MobiDB-lite"/>
    </source>
</evidence>
<feature type="region of interest" description="Disordered" evidence="1">
    <location>
        <begin position="1"/>
        <end position="39"/>
    </location>
</feature>
<dbReference type="RefSeq" id="WP_367991482.1">
    <property type="nucleotide sequence ID" value="NZ_JBFPJR010000005.1"/>
</dbReference>
<evidence type="ECO:0000313" key="3">
    <source>
        <dbReference type="Proteomes" id="UP001556631"/>
    </source>
</evidence>
<protein>
    <recommendedName>
        <fullName evidence="4">YtxH domain-containing protein</fullName>
    </recommendedName>
</protein>
<keyword evidence="3" id="KW-1185">Reference proteome</keyword>